<comment type="similarity">
    <text evidence="3">Belongs to the protein kinase superfamily. CMGC Ser/Thr protein kinase family. CDC2/CDKX subfamily.</text>
</comment>
<dbReference type="NCBIfam" id="TIGR00657">
    <property type="entry name" value="asp_kinases"/>
    <property type="match status" value="1"/>
</dbReference>
<dbReference type="GO" id="GO:0009088">
    <property type="term" value="P:threonine biosynthetic process"/>
    <property type="evidence" value="ECO:0007669"/>
    <property type="project" value="UniProtKB-ARBA"/>
</dbReference>
<dbReference type="InterPro" id="IPR008271">
    <property type="entry name" value="Ser/Thr_kinase_AS"/>
</dbReference>
<evidence type="ECO:0000256" key="21">
    <source>
        <dbReference type="ARBA" id="ARBA00083304"/>
    </source>
</evidence>
<dbReference type="GO" id="GO:0005634">
    <property type="term" value="C:nucleus"/>
    <property type="evidence" value="ECO:0007669"/>
    <property type="project" value="UniProtKB-SubCell"/>
</dbReference>
<dbReference type="GO" id="GO:0005524">
    <property type="term" value="F:ATP binding"/>
    <property type="evidence" value="ECO:0007669"/>
    <property type="project" value="UniProtKB-UniRule"/>
</dbReference>
<dbReference type="InterPro" id="IPR045865">
    <property type="entry name" value="ACT-like_dom_sf"/>
</dbReference>
<protein>
    <recommendedName>
        <fullName evidence="19">Aspartate kinase FUB3</fullName>
        <ecNumber evidence="6">2.7.11.22</ecNumber>
        <ecNumber evidence="5">2.7.11.23</ecNumber>
        <ecNumber evidence="7">2.7.2.4</ecNumber>
    </recommendedName>
    <alternativeName>
        <fullName evidence="21">Fusaric acid biosynthesis protein 3</fullName>
    </alternativeName>
    <alternativeName>
        <fullName evidence="14 20">Serine/threonine-protein kinase BUR1</fullName>
    </alternativeName>
</protein>
<keyword evidence="27" id="KW-1185">Reference proteome</keyword>
<dbReference type="InterPro" id="IPR001048">
    <property type="entry name" value="Asp/Glu/Uridylate_kinase"/>
</dbReference>
<dbReference type="GO" id="GO:0009089">
    <property type="term" value="P:lysine biosynthetic process via diaminopimelate"/>
    <property type="evidence" value="ECO:0007669"/>
    <property type="project" value="TreeGrafter"/>
</dbReference>
<keyword evidence="12 22" id="KW-0067">ATP-binding</keyword>
<evidence type="ECO:0000256" key="10">
    <source>
        <dbReference type="ARBA" id="ARBA00022741"/>
    </source>
</evidence>
<dbReference type="InterPro" id="IPR002912">
    <property type="entry name" value="ACT_dom"/>
</dbReference>
<evidence type="ECO:0000256" key="17">
    <source>
        <dbReference type="ARBA" id="ARBA00048367"/>
    </source>
</evidence>
<dbReference type="Pfam" id="PF00696">
    <property type="entry name" value="AA_kinase"/>
    <property type="match status" value="1"/>
</dbReference>
<dbReference type="GO" id="GO:0008353">
    <property type="term" value="F:RNA polymerase II CTD heptapeptide repeat kinase activity"/>
    <property type="evidence" value="ECO:0007669"/>
    <property type="project" value="UniProtKB-EC"/>
</dbReference>
<dbReference type="PROSITE" id="PS00107">
    <property type="entry name" value="PROTEIN_KINASE_ATP"/>
    <property type="match status" value="1"/>
</dbReference>
<dbReference type="Pfam" id="PF22468">
    <property type="entry name" value="ACT_9"/>
    <property type="match status" value="1"/>
</dbReference>
<dbReference type="CDD" id="cd07866">
    <property type="entry name" value="STKc_BUR1"/>
    <property type="match status" value="1"/>
</dbReference>
<comment type="caution">
    <text evidence="26">The sequence shown here is derived from an EMBL/GenBank/DDBJ whole genome shotgun (WGS) entry which is preliminary data.</text>
</comment>
<dbReference type="AlphaFoldDB" id="A0A4U0XFA9"/>
<dbReference type="FunFam" id="1.10.510.10:FF:000562">
    <property type="entry name" value="Serine/threonine-protein kinase bur1"/>
    <property type="match status" value="1"/>
</dbReference>
<dbReference type="GO" id="GO:0009090">
    <property type="term" value="P:homoserine biosynthetic process"/>
    <property type="evidence" value="ECO:0007669"/>
    <property type="project" value="TreeGrafter"/>
</dbReference>
<evidence type="ECO:0000256" key="4">
    <source>
        <dbReference type="ARBA" id="ARBA00010122"/>
    </source>
</evidence>
<gene>
    <name evidence="26" type="ORF">B0A49_04059</name>
</gene>
<evidence type="ECO:0000256" key="9">
    <source>
        <dbReference type="ARBA" id="ARBA00022679"/>
    </source>
</evidence>
<evidence type="ECO:0000256" key="23">
    <source>
        <dbReference type="SAM" id="MobiDB-lite"/>
    </source>
</evidence>
<dbReference type="SUPFAM" id="SSF53633">
    <property type="entry name" value="Carbamate kinase-like"/>
    <property type="match status" value="1"/>
</dbReference>
<dbReference type="SMART" id="SM00220">
    <property type="entry name" value="S_TKc"/>
    <property type="match status" value="1"/>
</dbReference>
<evidence type="ECO:0000256" key="7">
    <source>
        <dbReference type="ARBA" id="ARBA00013059"/>
    </source>
</evidence>
<dbReference type="FunFam" id="3.30.2130.10:FF:000001">
    <property type="entry name" value="Bifunctional aspartokinase/homoserine dehydrogenase"/>
    <property type="match status" value="1"/>
</dbReference>
<evidence type="ECO:0000256" key="16">
    <source>
        <dbReference type="ARBA" id="ARBA00047872"/>
    </source>
</evidence>
<dbReference type="GO" id="GO:0004693">
    <property type="term" value="F:cyclin-dependent protein serine/threonine kinase activity"/>
    <property type="evidence" value="ECO:0007669"/>
    <property type="project" value="UniProtKB-EC"/>
</dbReference>
<evidence type="ECO:0000259" key="25">
    <source>
        <dbReference type="PROSITE" id="PS51671"/>
    </source>
</evidence>
<evidence type="ECO:0000256" key="22">
    <source>
        <dbReference type="PROSITE-ProRule" id="PRU10141"/>
    </source>
</evidence>
<comment type="pathway">
    <text evidence="2">Mycotoxin biosynthesis.</text>
</comment>
<dbReference type="OrthoDB" id="4323675at2759"/>
<comment type="catalytic activity">
    <reaction evidence="17">
        <text>L-seryl-[protein] + ATP = O-phospho-L-seryl-[protein] + ADP + H(+)</text>
        <dbReference type="Rhea" id="RHEA:17989"/>
        <dbReference type="Rhea" id="RHEA-COMP:9863"/>
        <dbReference type="Rhea" id="RHEA-COMP:11604"/>
        <dbReference type="ChEBI" id="CHEBI:15378"/>
        <dbReference type="ChEBI" id="CHEBI:29999"/>
        <dbReference type="ChEBI" id="CHEBI:30616"/>
        <dbReference type="ChEBI" id="CHEBI:83421"/>
        <dbReference type="ChEBI" id="CHEBI:456216"/>
        <dbReference type="EC" id="2.7.11.22"/>
    </reaction>
</comment>
<feature type="compositionally biased region" description="Basic and acidic residues" evidence="23">
    <location>
        <begin position="521"/>
        <end position="573"/>
    </location>
</feature>
<dbReference type="EC" id="2.7.2.4" evidence="7"/>
<keyword evidence="10 22" id="KW-0547">Nucleotide-binding</keyword>
<dbReference type="Proteomes" id="UP000308768">
    <property type="component" value="Unassembled WGS sequence"/>
</dbReference>
<evidence type="ECO:0000313" key="27">
    <source>
        <dbReference type="Proteomes" id="UP000308768"/>
    </source>
</evidence>
<dbReference type="EC" id="2.7.11.22" evidence="6"/>
<dbReference type="SUPFAM" id="SSF56112">
    <property type="entry name" value="Protein kinase-like (PK-like)"/>
    <property type="match status" value="1"/>
</dbReference>
<comment type="catalytic activity">
    <reaction evidence="18">
        <text>[DNA-directed RNA polymerase] + ATP = phospho-[DNA-directed RNA polymerase] + ADP + H(+)</text>
        <dbReference type="Rhea" id="RHEA:10216"/>
        <dbReference type="Rhea" id="RHEA-COMP:11321"/>
        <dbReference type="Rhea" id="RHEA-COMP:11322"/>
        <dbReference type="ChEBI" id="CHEBI:15378"/>
        <dbReference type="ChEBI" id="CHEBI:30616"/>
        <dbReference type="ChEBI" id="CHEBI:43176"/>
        <dbReference type="ChEBI" id="CHEBI:68546"/>
        <dbReference type="ChEBI" id="CHEBI:456216"/>
        <dbReference type="EC" id="2.7.11.23"/>
    </reaction>
</comment>
<dbReference type="Gene3D" id="3.30.200.20">
    <property type="entry name" value="Phosphorylase Kinase, domain 1"/>
    <property type="match status" value="1"/>
</dbReference>
<reference evidence="26 27" key="1">
    <citation type="submission" date="2017-03" db="EMBL/GenBank/DDBJ databases">
        <title>Genomes of endolithic fungi from Antarctica.</title>
        <authorList>
            <person name="Coleine C."/>
            <person name="Masonjones S."/>
            <person name="Stajich J.E."/>
        </authorList>
    </citation>
    <scope>NUCLEOTIDE SEQUENCE [LARGE SCALE GENOMIC DNA]</scope>
    <source>
        <strain evidence="26 27">CCFEE 5187</strain>
    </source>
</reference>
<dbReference type="InterPro" id="IPR054352">
    <property type="entry name" value="ACT_Aspartokinase"/>
</dbReference>
<dbReference type="FunFam" id="3.40.1160.10:FF:000023">
    <property type="entry name" value="Probable aspartokinase"/>
    <property type="match status" value="1"/>
</dbReference>
<name>A0A4U0XFA9_9PEZI</name>
<dbReference type="Pfam" id="PF00069">
    <property type="entry name" value="Pkinase"/>
    <property type="match status" value="1"/>
</dbReference>
<evidence type="ECO:0000313" key="26">
    <source>
        <dbReference type="EMBL" id="TKA74586.1"/>
    </source>
</evidence>
<dbReference type="Gene3D" id="3.30.70.260">
    <property type="match status" value="2"/>
</dbReference>
<dbReference type="InterPro" id="IPR036393">
    <property type="entry name" value="AceGlu_kinase-like_sf"/>
</dbReference>
<dbReference type="EC" id="2.7.11.23" evidence="5"/>
<keyword evidence="8" id="KW-0723">Serine/threonine-protein kinase</keyword>
<dbReference type="GO" id="GO:0071266">
    <property type="term" value="P:'de novo' L-methionine biosynthetic process"/>
    <property type="evidence" value="ECO:0007669"/>
    <property type="project" value="UniProtKB-ARBA"/>
</dbReference>
<feature type="domain" description="ACT" evidence="25">
    <location>
        <begin position="1032"/>
        <end position="1095"/>
    </location>
</feature>
<dbReference type="PANTHER" id="PTHR21499:SF59">
    <property type="entry name" value="ASPARTOKINASE"/>
    <property type="match status" value="1"/>
</dbReference>
<evidence type="ECO:0000256" key="3">
    <source>
        <dbReference type="ARBA" id="ARBA00006485"/>
    </source>
</evidence>
<evidence type="ECO:0000256" key="8">
    <source>
        <dbReference type="ARBA" id="ARBA00022527"/>
    </source>
</evidence>
<evidence type="ECO:0000256" key="5">
    <source>
        <dbReference type="ARBA" id="ARBA00012409"/>
    </source>
</evidence>
<sequence length="1095" mass="122006">MAQVASSPVKTDDKVEPLQRKFHGCSTIKEYELMGKLGEGTFGEVHKARSRRTGAIVAMKKILMHNEKDGFPITALREIKLLKMLSHVNVLKLEEMAIERNKGEGRKKAILYMVTPYMDHDLSGLLENPGVQFSEPQIKCYMLQLLEGLRYLHDSHILHRDMKAANLLINNKGILQIADFGLARHYDEPVPQPGRGNGEAKRDYTTLVVTRWYRPPELLLQLRRYTPAIDMWGVGCVFGEMFKRKPILGGTSDLNQAHIIFDLVGSPTEDNMPGWSQLPGCEGVKSFAARQGNLSIVFKDQSPEAIELLSELLKLDWRKRINAIDAIRHKYFRTAPLPARPEDIPWFEDSHELDRRKFREKKSALPPAPAGGTVGTGADGHWTGSGPPNGGPWMNGYSNADRQRGGGHTQDRGPPGTVPPPPPRSYDNNRPPQAYHDQRGPPPPAGGPPPARRPAWQQRPPDGQHRPFVTEGYPSDTLPDGMRHPLPHPMGDGGRHHLPRPPNGALRGPPNVDTYIPSYGPDDRPSRVRDDRPPRDDRPRRGDRPPTRERDEGMPRDDRGRRGSRDYRDREMPNGHVDGIIPHQQEKNLPGGGNWVVQKFGGTSVGKFAVKIAEDIVQAGLSENRIAVVCSARSTYTKSEGTTNRLLRAAREAEKSHSRNYDAIVETIRLDHIQAAKETVKSAEILAEYTRDVDTECDSLVKILESAQHLTEVTRRTEDLIISKGEKLSCRFMTALLQDRGVDAAFVDLSDVIHFNLSKGLDESFYRKLAVALAEEVYACGDKVPVITGYFGNVPGGLLNEIGRGYTDLCAALVAVGIKASELQVWKEVDGIFTADPRKVPTARLLPAVTPSEAAELTFYGSEVIHPFTMEQVIRERIPIRIKNVMNPRNSGTVIFPDAIEEINPRNPLHDPRRFRVRSSSNLSQHARPKRPTAVTIKHHIVVMNVHSRRKTRSHGFLAGIFATLDKWHLSVDLVSSSEVHVSMALHSEVTLFSGGGVEELKIQDEDLRGAVEDLEEYGSVDLVPDMAIVSLVGKQLKNMVGISGKFFSTLGENNINIEMISQGASEINISCVIEKREADRALNIVHTNLFTFLE</sequence>
<dbReference type="PANTHER" id="PTHR21499">
    <property type="entry name" value="ASPARTATE KINASE"/>
    <property type="match status" value="1"/>
</dbReference>
<keyword evidence="11" id="KW-0418">Kinase</keyword>
<feature type="compositionally biased region" description="Pro residues" evidence="23">
    <location>
        <begin position="440"/>
        <end position="452"/>
    </location>
</feature>
<dbReference type="InterPro" id="IPR000719">
    <property type="entry name" value="Prot_kinase_dom"/>
</dbReference>
<dbReference type="EMBL" id="NAJN01000348">
    <property type="protein sequence ID" value="TKA74586.1"/>
    <property type="molecule type" value="Genomic_DNA"/>
</dbReference>
<evidence type="ECO:0000256" key="6">
    <source>
        <dbReference type="ARBA" id="ARBA00012425"/>
    </source>
</evidence>
<evidence type="ECO:0000256" key="2">
    <source>
        <dbReference type="ARBA" id="ARBA00004685"/>
    </source>
</evidence>
<dbReference type="InterPro" id="IPR017441">
    <property type="entry name" value="Protein_kinase_ATP_BS"/>
</dbReference>
<dbReference type="InterPro" id="IPR011009">
    <property type="entry name" value="Kinase-like_dom_sf"/>
</dbReference>
<accession>A0A4U0XFA9</accession>
<dbReference type="GO" id="GO:0004072">
    <property type="term" value="F:aspartate kinase activity"/>
    <property type="evidence" value="ECO:0007669"/>
    <property type="project" value="UniProtKB-EC"/>
</dbReference>
<comment type="catalytic activity">
    <reaction evidence="16">
        <text>L-aspartate + ATP = 4-phospho-L-aspartate + ADP</text>
        <dbReference type="Rhea" id="RHEA:23776"/>
        <dbReference type="ChEBI" id="CHEBI:29991"/>
        <dbReference type="ChEBI" id="CHEBI:30616"/>
        <dbReference type="ChEBI" id="CHEBI:57535"/>
        <dbReference type="ChEBI" id="CHEBI:456216"/>
        <dbReference type="EC" id="2.7.2.4"/>
    </reaction>
</comment>
<feature type="domain" description="Protein kinase" evidence="24">
    <location>
        <begin position="31"/>
        <end position="332"/>
    </location>
</feature>
<keyword evidence="9" id="KW-0808">Transferase</keyword>
<dbReference type="GO" id="GO:0005829">
    <property type="term" value="C:cytosol"/>
    <property type="evidence" value="ECO:0007669"/>
    <property type="project" value="TreeGrafter"/>
</dbReference>
<dbReference type="PROSITE" id="PS50011">
    <property type="entry name" value="PROTEIN_KINASE_DOM"/>
    <property type="match status" value="1"/>
</dbReference>
<evidence type="ECO:0000256" key="1">
    <source>
        <dbReference type="ARBA" id="ARBA00004123"/>
    </source>
</evidence>
<dbReference type="STRING" id="331657.A0A4U0XFA9"/>
<evidence type="ECO:0000259" key="24">
    <source>
        <dbReference type="PROSITE" id="PS50011"/>
    </source>
</evidence>
<dbReference type="PROSITE" id="PS51671">
    <property type="entry name" value="ACT"/>
    <property type="match status" value="1"/>
</dbReference>
<evidence type="ECO:0000256" key="18">
    <source>
        <dbReference type="ARBA" id="ARBA00049280"/>
    </source>
</evidence>
<comment type="catalytic activity">
    <reaction evidence="15">
        <text>L-threonyl-[protein] + ATP = O-phospho-L-threonyl-[protein] + ADP + H(+)</text>
        <dbReference type="Rhea" id="RHEA:46608"/>
        <dbReference type="Rhea" id="RHEA-COMP:11060"/>
        <dbReference type="Rhea" id="RHEA-COMP:11605"/>
        <dbReference type="ChEBI" id="CHEBI:15378"/>
        <dbReference type="ChEBI" id="CHEBI:30013"/>
        <dbReference type="ChEBI" id="CHEBI:30616"/>
        <dbReference type="ChEBI" id="CHEBI:61977"/>
        <dbReference type="ChEBI" id="CHEBI:456216"/>
        <dbReference type="EC" id="2.7.11.22"/>
    </reaction>
</comment>
<evidence type="ECO:0000256" key="15">
    <source>
        <dbReference type="ARBA" id="ARBA00047811"/>
    </source>
</evidence>
<evidence type="ECO:0000256" key="20">
    <source>
        <dbReference type="ARBA" id="ARBA00073250"/>
    </source>
</evidence>
<comment type="subcellular location">
    <subcellularLocation>
        <location evidence="1">Nucleus</location>
    </subcellularLocation>
</comment>
<feature type="region of interest" description="Disordered" evidence="23">
    <location>
        <begin position="358"/>
        <end position="593"/>
    </location>
</feature>
<proteinExistence type="inferred from homology"/>
<dbReference type="SUPFAM" id="SSF55021">
    <property type="entry name" value="ACT-like"/>
    <property type="match status" value="2"/>
</dbReference>
<evidence type="ECO:0000256" key="11">
    <source>
        <dbReference type="ARBA" id="ARBA00022777"/>
    </source>
</evidence>
<evidence type="ECO:0000256" key="19">
    <source>
        <dbReference type="ARBA" id="ARBA00073087"/>
    </source>
</evidence>
<dbReference type="InterPro" id="IPR001341">
    <property type="entry name" value="Asp_kinase"/>
</dbReference>
<dbReference type="PROSITE" id="PS00324">
    <property type="entry name" value="ASPARTOKINASE"/>
    <property type="match status" value="1"/>
</dbReference>
<dbReference type="FunFam" id="3.30.70.260:FF:000033">
    <property type="entry name" value="Aspartokinase"/>
    <property type="match status" value="1"/>
</dbReference>
<dbReference type="FunFam" id="3.30.200.20:FF:000514">
    <property type="entry name" value="Serine/threonine-protein kinase BUR1"/>
    <property type="match status" value="1"/>
</dbReference>
<dbReference type="PROSITE" id="PS00108">
    <property type="entry name" value="PROTEIN_KINASE_ST"/>
    <property type="match status" value="1"/>
</dbReference>
<dbReference type="InterPro" id="IPR018042">
    <property type="entry name" value="Aspartate_kinase_CS"/>
</dbReference>
<evidence type="ECO:0000256" key="13">
    <source>
        <dbReference type="ARBA" id="ARBA00023242"/>
    </source>
</evidence>
<dbReference type="Gene3D" id="1.10.510.10">
    <property type="entry name" value="Transferase(Phosphotransferase) domain 1"/>
    <property type="match status" value="1"/>
</dbReference>
<keyword evidence="13" id="KW-0539">Nucleus</keyword>
<evidence type="ECO:0000256" key="12">
    <source>
        <dbReference type="ARBA" id="ARBA00022840"/>
    </source>
</evidence>
<evidence type="ECO:0000256" key="14">
    <source>
        <dbReference type="ARBA" id="ARBA00041018"/>
    </source>
</evidence>
<dbReference type="Gene3D" id="3.40.1160.10">
    <property type="entry name" value="Acetylglutamate kinase-like"/>
    <property type="match status" value="1"/>
</dbReference>
<feature type="binding site" evidence="22">
    <location>
        <position position="60"/>
    </location>
    <ligand>
        <name>ATP</name>
        <dbReference type="ChEBI" id="CHEBI:30616"/>
    </ligand>
</feature>
<organism evidence="26 27">
    <name type="scientific">Cryomyces minteri</name>
    <dbReference type="NCBI Taxonomy" id="331657"/>
    <lineage>
        <taxon>Eukaryota</taxon>
        <taxon>Fungi</taxon>
        <taxon>Dikarya</taxon>
        <taxon>Ascomycota</taxon>
        <taxon>Pezizomycotina</taxon>
        <taxon>Dothideomycetes</taxon>
        <taxon>Dothideomycetes incertae sedis</taxon>
        <taxon>Cryomyces</taxon>
    </lineage>
</organism>
<comment type="similarity">
    <text evidence="4">Belongs to the aspartokinase family.</text>
</comment>